<evidence type="ECO:0008006" key="4">
    <source>
        <dbReference type="Google" id="ProtNLM"/>
    </source>
</evidence>
<feature type="signal peptide" evidence="1">
    <location>
        <begin position="1"/>
        <end position="19"/>
    </location>
</feature>
<accession>A0A5D2HGB1</accession>
<evidence type="ECO:0000313" key="3">
    <source>
        <dbReference type="Proteomes" id="UP000323506"/>
    </source>
</evidence>
<dbReference type="EMBL" id="CM017689">
    <property type="protein sequence ID" value="TYH28669.1"/>
    <property type="molecule type" value="Genomic_DNA"/>
</dbReference>
<evidence type="ECO:0000256" key="1">
    <source>
        <dbReference type="SAM" id="SignalP"/>
    </source>
</evidence>
<organism evidence="2 3">
    <name type="scientific">Gossypium darwinii</name>
    <name type="common">Darwin's cotton</name>
    <name type="synonym">Gossypium barbadense var. darwinii</name>
    <dbReference type="NCBI Taxonomy" id="34276"/>
    <lineage>
        <taxon>Eukaryota</taxon>
        <taxon>Viridiplantae</taxon>
        <taxon>Streptophyta</taxon>
        <taxon>Embryophyta</taxon>
        <taxon>Tracheophyta</taxon>
        <taxon>Spermatophyta</taxon>
        <taxon>Magnoliopsida</taxon>
        <taxon>eudicotyledons</taxon>
        <taxon>Gunneridae</taxon>
        <taxon>Pentapetalae</taxon>
        <taxon>rosids</taxon>
        <taxon>malvids</taxon>
        <taxon>Malvales</taxon>
        <taxon>Malvaceae</taxon>
        <taxon>Malvoideae</taxon>
        <taxon>Gossypium</taxon>
    </lineage>
</organism>
<evidence type="ECO:0000313" key="2">
    <source>
        <dbReference type="EMBL" id="TYH28669.1"/>
    </source>
</evidence>
<reference evidence="2 3" key="1">
    <citation type="submission" date="2019-06" db="EMBL/GenBank/DDBJ databases">
        <title>WGS assembly of Gossypium darwinii.</title>
        <authorList>
            <person name="Chen Z.J."/>
            <person name="Sreedasyam A."/>
            <person name="Ando A."/>
            <person name="Song Q."/>
            <person name="De L."/>
            <person name="Hulse-Kemp A."/>
            <person name="Ding M."/>
            <person name="Ye W."/>
            <person name="Kirkbride R."/>
            <person name="Jenkins J."/>
            <person name="Plott C."/>
            <person name="Lovell J."/>
            <person name="Lin Y.-M."/>
            <person name="Vaughn R."/>
            <person name="Liu B."/>
            <person name="Li W."/>
            <person name="Simpson S."/>
            <person name="Scheffler B."/>
            <person name="Saski C."/>
            <person name="Grover C."/>
            <person name="Hu G."/>
            <person name="Conover J."/>
            <person name="Carlson J."/>
            <person name="Shu S."/>
            <person name="Boston L."/>
            <person name="Williams M."/>
            <person name="Peterson D."/>
            <person name="Mcgee K."/>
            <person name="Jones D."/>
            <person name="Wendel J."/>
            <person name="Stelly D."/>
            <person name="Grimwood J."/>
            <person name="Schmutz J."/>
        </authorList>
    </citation>
    <scope>NUCLEOTIDE SEQUENCE [LARGE SCALE GENOMIC DNA]</scope>
    <source>
        <strain evidence="2">1808015.09</strain>
    </source>
</reference>
<proteinExistence type="predicted"/>
<feature type="chain" id="PRO_5023029374" description="Secreted protein" evidence="1">
    <location>
        <begin position="20"/>
        <end position="78"/>
    </location>
</feature>
<keyword evidence="1" id="KW-0732">Signal</keyword>
<sequence length="78" mass="8978">MKCILIFNFLAILYTKTSEFSLFSSICITFGFNYTENDRITFLGNLQCLGSIIENRSFFVGLDFLSILLPPRTPSWTH</sequence>
<dbReference type="Proteomes" id="UP000323506">
    <property type="component" value="Chromosome A02"/>
</dbReference>
<dbReference type="AlphaFoldDB" id="A0A5D2HGB1"/>
<gene>
    <name evidence="2" type="ORF">ES288_A02G162400v1</name>
</gene>
<keyword evidence="3" id="KW-1185">Reference proteome</keyword>
<protein>
    <recommendedName>
        <fullName evidence="4">Secreted protein</fullName>
    </recommendedName>
</protein>
<name>A0A5D2HGB1_GOSDA</name>